<evidence type="ECO:0000313" key="2">
    <source>
        <dbReference type="Proteomes" id="UP000228531"/>
    </source>
</evidence>
<name>A0A2M8WME6_9RHOB</name>
<evidence type="ECO:0008006" key="3">
    <source>
        <dbReference type="Google" id="ProtNLM"/>
    </source>
</evidence>
<accession>A0A2M8WME6</accession>
<reference evidence="1 2" key="1">
    <citation type="submission" date="2017-11" db="EMBL/GenBank/DDBJ databases">
        <title>Genomic Encyclopedia of Archaeal and Bacterial Type Strains, Phase II (KMG-II): From Individual Species to Whole Genera.</title>
        <authorList>
            <person name="Goeker M."/>
        </authorList>
    </citation>
    <scope>NUCLEOTIDE SEQUENCE [LARGE SCALE GENOMIC DNA]</scope>
    <source>
        <strain evidence="1 2">DSM 29128</strain>
    </source>
</reference>
<gene>
    <name evidence="1" type="ORF">BC777_0943</name>
</gene>
<keyword evidence="2" id="KW-1185">Reference proteome</keyword>
<sequence>MVPRDKREGNEMSFVSKYVVTACIALGLAACSGGLNPTTTERHFSSSVPVLSGGEVTLEDKAPFDDPAGDATYR</sequence>
<evidence type="ECO:0000313" key="1">
    <source>
        <dbReference type="EMBL" id="PJI92099.1"/>
    </source>
</evidence>
<dbReference type="Proteomes" id="UP000228531">
    <property type="component" value="Unassembled WGS sequence"/>
</dbReference>
<protein>
    <recommendedName>
        <fullName evidence="3">Lipoprotein</fullName>
    </recommendedName>
</protein>
<dbReference type="AlphaFoldDB" id="A0A2M8WME6"/>
<dbReference type="EMBL" id="PGTY01000001">
    <property type="protein sequence ID" value="PJI92099.1"/>
    <property type="molecule type" value="Genomic_DNA"/>
</dbReference>
<comment type="caution">
    <text evidence="1">The sequence shown here is derived from an EMBL/GenBank/DDBJ whole genome shotgun (WGS) entry which is preliminary data.</text>
</comment>
<organism evidence="1 2">
    <name type="scientific">Yoonia maricola</name>
    <dbReference type="NCBI Taxonomy" id="420999"/>
    <lineage>
        <taxon>Bacteria</taxon>
        <taxon>Pseudomonadati</taxon>
        <taxon>Pseudomonadota</taxon>
        <taxon>Alphaproteobacteria</taxon>
        <taxon>Rhodobacterales</taxon>
        <taxon>Paracoccaceae</taxon>
        <taxon>Yoonia</taxon>
    </lineage>
</organism>
<dbReference type="PROSITE" id="PS51257">
    <property type="entry name" value="PROKAR_LIPOPROTEIN"/>
    <property type="match status" value="1"/>
</dbReference>
<proteinExistence type="predicted"/>